<dbReference type="PROSITE" id="PS50011">
    <property type="entry name" value="PROTEIN_KINASE_DOM"/>
    <property type="match status" value="1"/>
</dbReference>
<feature type="compositionally biased region" description="Basic and acidic residues" evidence="9">
    <location>
        <begin position="721"/>
        <end position="736"/>
    </location>
</feature>
<keyword evidence="14" id="KW-1185">Reference proteome</keyword>
<dbReference type="Gene3D" id="3.30.200.20">
    <property type="entry name" value="Phosphorylase Kinase, domain 1"/>
    <property type="match status" value="1"/>
</dbReference>
<evidence type="ECO:0000256" key="9">
    <source>
        <dbReference type="SAM" id="MobiDB-lite"/>
    </source>
</evidence>
<evidence type="ECO:0000256" key="10">
    <source>
        <dbReference type="SAM" id="Phobius"/>
    </source>
</evidence>
<dbReference type="GO" id="GO:0043235">
    <property type="term" value="C:receptor complex"/>
    <property type="evidence" value="ECO:0007669"/>
    <property type="project" value="TreeGrafter"/>
</dbReference>
<dbReference type="SMART" id="SM00220">
    <property type="entry name" value="S_TKc"/>
    <property type="match status" value="1"/>
</dbReference>
<feature type="compositionally biased region" description="Basic and acidic residues" evidence="9">
    <location>
        <begin position="1010"/>
        <end position="1027"/>
    </location>
</feature>
<dbReference type="EMBL" id="LSMT01000364">
    <property type="protein sequence ID" value="PFX19376.1"/>
    <property type="molecule type" value="Genomic_DNA"/>
</dbReference>
<dbReference type="InterPro" id="IPR011009">
    <property type="entry name" value="Kinase-like_dom_sf"/>
</dbReference>
<dbReference type="Proteomes" id="UP000225706">
    <property type="component" value="Unassembled WGS sequence"/>
</dbReference>
<dbReference type="GO" id="GO:0007169">
    <property type="term" value="P:cell surface receptor protein tyrosine kinase signaling pathway"/>
    <property type="evidence" value="ECO:0007669"/>
    <property type="project" value="TreeGrafter"/>
</dbReference>
<dbReference type="InterPro" id="IPR000719">
    <property type="entry name" value="Prot_kinase_dom"/>
</dbReference>
<dbReference type="GO" id="GO:0005886">
    <property type="term" value="C:plasma membrane"/>
    <property type="evidence" value="ECO:0007669"/>
    <property type="project" value="TreeGrafter"/>
</dbReference>
<feature type="binding site" evidence="8">
    <location>
        <position position="605"/>
    </location>
    <ligand>
        <name>ATP</name>
        <dbReference type="ChEBI" id="CHEBI:30616"/>
    </ligand>
</feature>
<evidence type="ECO:0000256" key="5">
    <source>
        <dbReference type="ARBA" id="ARBA00022840"/>
    </source>
</evidence>
<feature type="chain" id="PRO_5013151774" evidence="11">
    <location>
        <begin position="25"/>
        <end position="1073"/>
    </location>
</feature>
<organism evidence="13 14">
    <name type="scientific">Stylophora pistillata</name>
    <name type="common">Smooth cauliflower coral</name>
    <dbReference type="NCBI Taxonomy" id="50429"/>
    <lineage>
        <taxon>Eukaryota</taxon>
        <taxon>Metazoa</taxon>
        <taxon>Cnidaria</taxon>
        <taxon>Anthozoa</taxon>
        <taxon>Hexacorallia</taxon>
        <taxon>Scleractinia</taxon>
        <taxon>Astrocoeniina</taxon>
        <taxon>Pocilloporidae</taxon>
        <taxon>Stylophora</taxon>
    </lineage>
</organism>
<feature type="region of interest" description="Disordered" evidence="9">
    <location>
        <begin position="1007"/>
        <end position="1073"/>
    </location>
</feature>
<comment type="caution">
    <text evidence="13">The sequence shown here is derived from an EMBL/GenBank/DDBJ whole genome shotgun (WGS) entry which is preliminary data.</text>
</comment>
<feature type="domain" description="Protein kinase" evidence="12">
    <location>
        <begin position="571"/>
        <end position="971"/>
    </location>
</feature>
<keyword evidence="4 13" id="KW-0418">Kinase</keyword>
<name>A0A2B4RQC8_STYPI</name>
<dbReference type="InterPro" id="IPR050122">
    <property type="entry name" value="RTK"/>
</dbReference>
<dbReference type="PROSITE" id="PS00107">
    <property type="entry name" value="PROTEIN_KINASE_ATP"/>
    <property type="match status" value="1"/>
</dbReference>
<dbReference type="SMART" id="SM00219">
    <property type="entry name" value="TyrKc"/>
    <property type="match status" value="1"/>
</dbReference>
<dbReference type="SUPFAM" id="SSF56112">
    <property type="entry name" value="Protein kinase-like (PK-like)"/>
    <property type="match status" value="1"/>
</dbReference>
<keyword evidence="11" id="KW-0732">Signal</keyword>
<evidence type="ECO:0000256" key="7">
    <source>
        <dbReference type="ARBA" id="ARBA00051243"/>
    </source>
</evidence>
<dbReference type="GO" id="GO:0005524">
    <property type="term" value="F:ATP binding"/>
    <property type="evidence" value="ECO:0007669"/>
    <property type="project" value="UniProtKB-UniRule"/>
</dbReference>
<dbReference type="InterPro" id="IPR017441">
    <property type="entry name" value="Protein_kinase_ATP_BS"/>
</dbReference>
<evidence type="ECO:0000256" key="2">
    <source>
        <dbReference type="ARBA" id="ARBA00022679"/>
    </source>
</evidence>
<dbReference type="FunFam" id="1.10.510.10:FF:000554">
    <property type="entry name" value="Predicted protein"/>
    <property type="match status" value="1"/>
</dbReference>
<keyword evidence="6" id="KW-0829">Tyrosine-protein kinase</keyword>
<protein>
    <submittedName>
        <fullName evidence="13">Tyrosine-protein kinase receptor torso</fullName>
    </submittedName>
</protein>
<feature type="compositionally biased region" description="Low complexity" evidence="9">
    <location>
        <begin position="702"/>
        <end position="711"/>
    </location>
</feature>
<dbReference type="AlphaFoldDB" id="A0A2B4RQC8"/>
<evidence type="ECO:0000313" key="14">
    <source>
        <dbReference type="Proteomes" id="UP000225706"/>
    </source>
</evidence>
<gene>
    <name evidence="13" type="primary">tor</name>
    <name evidence="13" type="ORF">AWC38_SpisGene16230</name>
</gene>
<accession>A0A2B4RQC8</accession>
<reference evidence="14" key="1">
    <citation type="journal article" date="2017" name="bioRxiv">
        <title>Comparative analysis of the genomes of Stylophora pistillata and Acropora digitifera provides evidence for extensive differences between species of corals.</title>
        <authorList>
            <person name="Voolstra C.R."/>
            <person name="Li Y."/>
            <person name="Liew Y.J."/>
            <person name="Baumgarten S."/>
            <person name="Zoccola D."/>
            <person name="Flot J.-F."/>
            <person name="Tambutte S."/>
            <person name="Allemand D."/>
            <person name="Aranda M."/>
        </authorList>
    </citation>
    <scope>NUCLEOTIDE SEQUENCE [LARGE SCALE GENOMIC DNA]</scope>
</reference>
<evidence type="ECO:0000256" key="4">
    <source>
        <dbReference type="ARBA" id="ARBA00022777"/>
    </source>
</evidence>
<comment type="catalytic activity">
    <reaction evidence="7">
        <text>L-tyrosyl-[protein] + ATP = O-phospho-L-tyrosyl-[protein] + ADP + H(+)</text>
        <dbReference type="Rhea" id="RHEA:10596"/>
        <dbReference type="Rhea" id="RHEA-COMP:10136"/>
        <dbReference type="Rhea" id="RHEA-COMP:20101"/>
        <dbReference type="ChEBI" id="CHEBI:15378"/>
        <dbReference type="ChEBI" id="CHEBI:30616"/>
        <dbReference type="ChEBI" id="CHEBI:46858"/>
        <dbReference type="ChEBI" id="CHEBI:61978"/>
        <dbReference type="ChEBI" id="CHEBI:456216"/>
        <dbReference type="EC" id="2.7.10.1"/>
    </reaction>
</comment>
<evidence type="ECO:0000313" key="13">
    <source>
        <dbReference type="EMBL" id="PFX19376.1"/>
    </source>
</evidence>
<evidence type="ECO:0000256" key="6">
    <source>
        <dbReference type="ARBA" id="ARBA00023137"/>
    </source>
</evidence>
<dbReference type="GO" id="GO:0004714">
    <property type="term" value="F:transmembrane receptor protein tyrosine kinase activity"/>
    <property type="evidence" value="ECO:0007669"/>
    <property type="project" value="UniProtKB-EC"/>
</dbReference>
<evidence type="ECO:0000256" key="8">
    <source>
        <dbReference type="PROSITE-ProRule" id="PRU10141"/>
    </source>
</evidence>
<evidence type="ECO:0000256" key="1">
    <source>
        <dbReference type="ARBA" id="ARBA00004167"/>
    </source>
</evidence>
<feature type="transmembrane region" description="Helical" evidence="10">
    <location>
        <begin position="470"/>
        <end position="493"/>
    </location>
</feature>
<dbReference type="InterPro" id="IPR020635">
    <property type="entry name" value="Tyr_kinase_cat_dom"/>
</dbReference>
<comment type="subcellular location">
    <subcellularLocation>
        <location evidence="1">Membrane</location>
        <topology evidence="1">Single-pass membrane protein</topology>
    </subcellularLocation>
</comment>
<keyword evidence="5 8" id="KW-0067">ATP-binding</keyword>
<dbReference type="CDD" id="cd00192">
    <property type="entry name" value="PTKc"/>
    <property type="match status" value="1"/>
</dbReference>
<feature type="compositionally biased region" description="Basic and acidic residues" evidence="9">
    <location>
        <begin position="682"/>
        <end position="692"/>
    </location>
</feature>
<feature type="region of interest" description="Disordered" evidence="9">
    <location>
        <begin position="682"/>
        <end position="736"/>
    </location>
</feature>
<keyword evidence="10" id="KW-1133">Transmembrane helix</keyword>
<keyword evidence="2" id="KW-0808">Transferase</keyword>
<dbReference type="InterPro" id="IPR001245">
    <property type="entry name" value="Ser-Thr/Tyr_kinase_cat_dom"/>
</dbReference>
<dbReference type="Pfam" id="PF07714">
    <property type="entry name" value="PK_Tyr_Ser-Thr"/>
    <property type="match status" value="1"/>
</dbReference>
<keyword evidence="10" id="KW-0812">Transmembrane</keyword>
<dbReference type="InterPro" id="IPR008266">
    <property type="entry name" value="Tyr_kinase_AS"/>
</dbReference>
<feature type="signal peptide" evidence="11">
    <location>
        <begin position="1"/>
        <end position="24"/>
    </location>
</feature>
<dbReference type="PROSITE" id="PS00109">
    <property type="entry name" value="PROTEIN_KINASE_TYR"/>
    <property type="match status" value="1"/>
</dbReference>
<dbReference type="Gene3D" id="1.10.510.10">
    <property type="entry name" value="Transferase(Phosphotransferase) domain 1"/>
    <property type="match status" value="1"/>
</dbReference>
<sequence length="1073" mass="120302">MSAVNCMILFLFTTCWCNFGSCESSRIAECCENCVSKVPDKQLCNRTCTQLIPGNYSQASNIPAVPPVPDAPILLSSGYFTFTFDWGSYSHTKYNATPVVYVLEVTRHTNITDPFIILPHLQIYHTTTNTTFTIPEEFITKTANFSFRLAVVSFQATSDFSDSSPLYQTNSSCTRLEHPLSMGEFPCRMFNVRLNFTALPIPFERPKLFTTLYWELPRALHDVMFEGELEVEVDLSRSPRQHCYVNGLLSHSHYPLPLPNVTTDELKFPSDKQFYFGCSYDFKIRSQVKLVYETKATFDIPDCIHGFCFCEKTFPAKPKESDHIRVEFLEDKLYINKTTAHVTWSTEDWDKKPAYFKIDLSKCENICPLITGKHRDVVVADLKGVNNTYNFSYSNLTDGTRYRALVSAFDSSGCVFSKVAVKHFHAVIPKTAPIIPKMVPTTKPATSAAPTIESTRVSTAAGNRMSSGTMAAIVVPIILFAVAGLLLAVFWFCRKQKKPFRRHFDDRASYPRNVGDVPSSPYANDRFNLVVNLPSKSERGLELNPAYVEQRIQEAVETGEADEFEFGFHRLELKRVLGKGAFGKVFLAEAYGIGGSENTSLVAVKVLNDKANEDEVEDFKMEINFMKTIGHHENVVTMLGCCTLYPPLCLVVECVPHGDLLHYLRDLRKTFEQQYRKLQGDDVKGLKNEEKSSTSQTLPNGSESTSTSSYSHRPLVPSASDTKKHETFLDSSERPKFNRSTSLKSLKALSVLNTVRRASEIPSVHYVARDPADASSNTETTTLAIDSKEASDTKAASAMSLDGALDSGDLQSFAYQIANGMAYLSGREIVHRDLAARNILVGDDKVLKISDFGLSREGIYVKRSTGKIPLRWLSIEAMRDRIYSTTSDVWAFGIVLWEICTLGGFPYPTINDRDLLEFLLEGERMEKPTNCTDEIYQIMLGCWSRECEDRPTFQSLKEQLFDMQKEEKPYVNVDPSQDFTLPPTAGRDSVGNLITFSDGTFSANQLLSRDQSHAPRDVSPISDKENAGYESSNGSENFSVSFGDPAEGNFIHLSPLSRKPRVDGEDMNPELLV</sequence>
<evidence type="ECO:0000256" key="11">
    <source>
        <dbReference type="SAM" id="SignalP"/>
    </source>
</evidence>
<evidence type="ECO:0000256" key="3">
    <source>
        <dbReference type="ARBA" id="ARBA00022741"/>
    </source>
</evidence>
<feature type="compositionally biased region" description="Polar residues" evidence="9">
    <location>
        <begin position="1029"/>
        <end position="1040"/>
    </location>
</feature>
<dbReference type="PANTHER" id="PTHR24416">
    <property type="entry name" value="TYROSINE-PROTEIN KINASE RECEPTOR"/>
    <property type="match status" value="1"/>
</dbReference>
<proteinExistence type="predicted"/>
<dbReference type="OrthoDB" id="3256376at2759"/>
<keyword evidence="3 8" id="KW-0547">Nucleotide-binding</keyword>
<evidence type="ECO:0000259" key="12">
    <source>
        <dbReference type="PROSITE" id="PS50011"/>
    </source>
</evidence>
<keyword evidence="13" id="KW-0675">Receptor</keyword>
<dbReference type="PANTHER" id="PTHR24416:SF594">
    <property type="entry name" value="PROTEIN KINASE DOMAIN-CONTAINING PROTEIN"/>
    <property type="match status" value="1"/>
</dbReference>
<keyword evidence="10" id="KW-0472">Membrane</keyword>